<dbReference type="EMBL" id="HE806317">
    <property type="protein sequence ID" value="CCH58950.1"/>
    <property type="molecule type" value="Genomic_DNA"/>
</dbReference>
<reference evidence="5 6" key="1">
    <citation type="journal article" date="2011" name="Proc. Natl. Acad. Sci. U.S.A.">
        <title>Evolutionary erosion of yeast sex chromosomes by mating-type switching accidents.</title>
        <authorList>
            <person name="Gordon J.L."/>
            <person name="Armisen D."/>
            <person name="Proux-Wera E."/>
            <person name="Oheigeartaigh S.S."/>
            <person name="Byrne K.P."/>
            <person name="Wolfe K.H."/>
        </authorList>
    </citation>
    <scope>NUCLEOTIDE SEQUENCE [LARGE SCALE GENOMIC DNA]</scope>
    <source>
        <strain evidence="6">ATCC 34711 / CBS 6284 / DSM 70876 / NBRC 10599 / NRRL Y-10934 / UCD 77-7</strain>
    </source>
</reference>
<evidence type="ECO:0000256" key="2">
    <source>
        <dbReference type="ARBA" id="ARBA00073387"/>
    </source>
</evidence>
<sequence length="383" mass="43175">MEHINDEILYNQPIVLDNGSALLKAGFGGDDKPKCFEYSLIGTPKYDKVMVGGVEKGKFVGNLAQEYRGLLKLRYPMDHGIIENWEHMETVWDHIFKDCLKVSNLGEHPLVVTEAPLNPKPNREKMCETLFESFNIPALYIANPAVLSLYASGRTTGCVVEAGDGYCSSVPIYEGFALTPSIRRIDIGGRDITKHLQLQLRKSTGMWLYSSSEQEIVRLIKENGCYICSNHKKEEEKFLLDQEKKSISFKLPDGKNLVIGPGRFRAPEILFNPLLIGSEDSSLPDMIMQSISKVDIDLRSKLLNNITLSGGSTMFQGFCDRLITELDFSVDKTTKVRILAPPERKYSAFIGGSILANLSTFRNMWVTKDQWEGDNRIIENKFM</sequence>
<dbReference type="InterPro" id="IPR043129">
    <property type="entry name" value="ATPase_NBD"/>
</dbReference>
<dbReference type="KEGG" id="tbl:TBLA_0B01070"/>
<evidence type="ECO:0000256" key="3">
    <source>
        <dbReference type="ARBA" id="ARBA00076361"/>
    </source>
</evidence>
<dbReference type="eggNOG" id="KOG0676">
    <property type="taxonomic scope" value="Eukaryota"/>
</dbReference>
<keyword evidence="6" id="KW-1185">Reference proteome</keyword>
<dbReference type="GO" id="GO:0007097">
    <property type="term" value="P:nuclear migration"/>
    <property type="evidence" value="ECO:0007669"/>
    <property type="project" value="EnsemblFungi"/>
</dbReference>
<dbReference type="InterPro" id="IPR004000">
    <property type="entry name" value="Actin"/>
</dbReference>
<dbReference type="RefSeq" id="XP_004178469.1">
    <property type="nucleotide sequence ID" value="XM_004178421.1"/>
</dbReference>
<dbReference type="SMART" id="SM00268">
    <property type="entry name" value="ACTIN"/>
    <property type="match status" value="1"/>
</dbReference>
<dbReference type="Gene3D" id="3.90.640.10">
    <property type="entry name" value="Actin, Chain A, domain 4"/>
    <property type="match status" value="1"/>
</dbReference>
<proteinExistence type="inferred from homology"/>
<dbReference type="GeneID" id="14493842"/>
<dbReference type="OMA" id="YTTWTGG"/>
<dbReference type="Gene3D" id="3.30.420.40">
    <property type="match status" value="2"/>
</dbReference>
<dbReference type="Proteomes" id="UP000002866">
    <property type="component" value="Chromosome 2"/>
</dbReference>
<name>I2GXU8_HENB6</name>
<dbReference type="GO" id="GO:0000132">
    <property type="term" value="P:establishment of mitotic spindle orientation"/>
    <property type="evidence" value="ECO:0007669"/>
    <property type="project" value="EnsemblFungi"/>
</dbReference>
<dbReference type="PANTHER" id="PTHR11937">
    <property type="entry name" value="ACTIN"/>
    <property type="match status" value="1"/>
</dbReference>
<dbReference type="AlphaFoldDB" id="I2GXU8"/>
<comment type="similarity">
    <text evidence="1">Belongs to the actin family. ARP1 subfamily.</text>
</comment>
<dbReference type="InParanoid" id="I2GXU8"/>
<dbReference type="FunFam" id="3.90.640.10:FF:000007">
    <property type="entry name" value="Actin like 7B"/>
    <property type="match status" value="1"/>
</dbReference>
<protein>
    <recommendedName>
        <fullName evidence="2">Centractin</fullName>
    </recommendedName>
    <alternativeName>
        <fullName evidence="3">Actin-like protein</fullName>
    </alternativeName>
    <alternativeName>
        <fullName evidence="4">Actin-related protein 1</fullName>
    </alternativeName>
</protein>
<organism evidence="5 6">
    <name type="scientific">Henningerozyma blattae (strain ATCC 34711 / CBS 6284 / DSM 70876 / NBRC 10599 / NRRL Y-10934 / UCD 77-7)</name>
    <name type="common">Yeast</name>
    <name type="synonym">Tetrapisispora blattae</name>
    <dbReference type="NCBI Taxonomy" id="1071380"/>
    <lineage>
        <taxon>Eukaryota</taxon>
        <taxon>Fungi</taxon>
        <taxon>Dikarya</taxon>
        <taxon>Ascomycota</taxon>
        <taxon>Saccharomycotina</taxon>
        <taxon>Saccharomycetes</taxon>
        <taxon>Saccharomycetales</taxon>
        <taxon>Saccharomycetaceae</taxon>
        <taxon>Henningerozyma</taxon>
    </lineage>
</organism>
<dbReference type="FunFam" id="3.30.420.40:FF:000050">
    <property type="entry name" value="Actin, alpha skeletal muscle"/>
    <property type="match status" value="1"/>
</dbReference>
<dbReference type="OrthoDB" id="5132116at2759"/>
<dbReference type="Pfam" id="PF00022">
    <property type="entry name" value="Actin"/>
    <property type="match status" value="1"/>
</dbReference>
<dbReference type="GO" id="GO:0031578">
    <property type="term" value="P:mitotic spindle orientation checkpoint signaling"/>
    <property type="evidence" value="ECO:0007669"/>
    <property type="project" value="EnsemblFungi"/>
</dbReference>
<accession>I2GXU8</accession>
<dbReference type="SUPFAM" id="SSF53067">
    <property type="entry name" value="Actin-like ATPase domain"/>
    <property type="match status" value="2"/>
</dbReference>
<evidence type="ECO:0000313" key="6">
    <source>
        <dbReference type="Proteomes" id="UP000002866"/>
    </source>
</evidence>
<dbReference type="CDD" id="cd10216">
    <property type="entry name" value="ASKHA_NBD_Arp1"/>
    <property type="match status" value="1"/>
</dbReference>
<evidence type="ECO:0000256" key="1">
    <source>
        <dbReference type="ARBA" id="ARBA00038483"/>
    </source>
</evidence>
<gene>
    <name evidence="5" type="primary">TBLA0B01070</name>
    <name evidence="5" type="ORF">TBLA_0B01070</name>
</gene>
<evidence type="ECO:0000256" key="4">
    <source>
        <dbReference type="ARBA" id="ARBA00083222"/>
    </source>
</evidence>
<dbReference type="HOGENOM" id="CLU_027965_0_2_1"/>
<evidence type="ECO:0000313" key="5">
    <source>
        <dbReference type="EMBL" id="CCH58950.1"/>
    </source>
</evidence>
<dbReference type="STRING" id="1071380.I2GXU8"/>
<dbReference type="FunCoup" id="I2GXU8">
    <property type="interactions" value="70"/>
</dbReference>
<dbReference type="GO" id="GO:0005200">
    <property type="term" value="F:structural constituent of cytoskeleton"/>
    <property type="evidence" value="ECO:0007669"/>
    <property type="project" value="EnsemblFungi"/>
</dbReference>
<dbReference type="GO" id="GO:0005869">
    <property type="term" value="C:dynactin complex"/>
    <property type="evidence" value="ECO:0007669"/>
    <property type="project" value="EnsemblFungi"/>
</dbReference>
<dbReference type="PRINTS" id="PR00190">
    <property type="entry name" value="ACTIN"/>
</dbReference>